<evidence type="ECO:0000313" key="1">
    <source>
        <dbReference type="EMBL" id="CAI2193925.1"/>
    </source>
</evidence>
<reference evidence="1" key="1">
    <citation type="submission" date="2022-08" db="EMBL/GenBank/DDBJ databases">
        <authorList>
            <person name="Kallberg Y."/>
            <person name="Tangrot J."/>
            <person name="Rosling A."/>
        </authorList>
    </citation>
    <scope>NUCLEOTIDE SEQUENCE</scope>
    <source>
        <strain evidence="1">Wild A</strain>
    </source>
</reference>
<name>A0A9W4T5P7_9GLOM</name>
<proteinExistence type="predicted"/>
<protein>
    <submittedName>
        <fullName evidence="1">19498_t:CDS:1</fullName>
    </submittedName>
</protein>
<dbReference type="OrthoDB" id="2442809at2759"/>
<keyword evidence="2" id="KW-1185">Reference proteome</keyword>
<dbReference type="Proteomes" id="UP001153678">
    <property type="component" value="Unassembled WGS sequence"/>
</dbReference>
<accession>A0A9W4T5P7</accession>
<evidence type="ECO:0000313" key="2">
    <source>
        <dbReference type="Proteomes" id="UP001153678"/>
    </source>
</evidence>
<dbReference type="EMBL" id="CAMKVN010010211">
    <property type="protein sequence ID" value="CAI2193925.1"/>
    <property type="molecule type" value="Genomic_DNA"/>
</dbReference>
<feature type="non-terminal residue" evidence="1">
    <location>
        <position position="1"/>
    </location>
</feature>
<dbReference type="AlphaFoldDB" id="A0A9W4T5P7"/>
<gene>
    <name evidence="1" type="ORF">FWILDA_LOCUS16320</name>
</gene>
<sequence length="110" mass="12434">NARKVLVAFLEVAREKLNQGETINFKGYFALKRSSTPSSGNKNCDEHHKELEKFKQANKGKGITAFTKSNVFRSLVAKTRNCAKCKAKKEQLAKNAKLTNRINFKPSKDF</sequence>
<comment type="caution">
    <text evidence="1">The sequence shown here is derived from an EMBL/GenBank/DDBJ whole genome shotgun (WGS) entry which is preliminary data.</text>
</comment>
<organism evidence="1 2">
    <name type="scientific">Funneliformis geosporum</name>
    <dbReference type="NCBI Taxonomy" id="1117311"/>
    <lineage>
        <taxon>Eukaryota</taxon>
        <taxon>Fungi</taxon>
        <taxon>Fungi incertae sedis</taxon>
        <taxon>Mucoromycota</taxon>
        <taxon>Glomeromycotina</taxon>
        <taxon>Glomeromycetes</taxon>
        <taxon>Glomerales</taxon>
        <taxon>Glomeraceae</taxon>
        <taxon>Funneliformis</taxon>
    </lineage>
</organism>